<sequence>MRHAPAVVATGSAAVALVISRNRMLADVPTADVIVVNPTHVAGAAL</sequence>
<accession>A0ABU2JAQ2</accession>
<dbReference type="Pfam" id="PF01312">
    <property type="entry name" value="Bac_export_2"/>
    <property type="match status" value="1"/>
</dbReference>
<dbReference type="InterPro" id="IPR029025">
    <property type="entry name" value="T3SS_substrate_exporter_C"/>
</dbReference>
<name>A0ABU2JAQ2_9ACTN</name>
<gene>
    <name evidence="1" type="ORF">RM423_09075</name>
</gene>
<comment type="caution">
    <text evidence="1">The sequence shown here is derived from an EMBL/GenBank/DDBJ whole genome shotgun (WGS) entry which is preliminary data.</text>
</comment>
<reference evidence="2" key="1">
    <citation type="submission" date="2023-07" db="EMBL/GenBank/DDBJ databases">
        <title>30 novel species of actinomycetes from the DSMZ collection.</title>
        <authorList>
            <person name="Nouioui I."/>
        </authorList>
    </citation>
    <scope>NUCLEOTIDE SEQUENCE [LARGE SCALE GENOMIC DNA]</scope>
    <source>
        <strain evidence="2">DSM 44399</strain>
    </source>
</reference>
<evidence type="ECO:0000313" key="2">
    <source>
        <dbReference type="Proteomes" id="UP001183176"/>
    </source>
</evidence>
<keyword evidence="2" id="KW-1185">Reference proteome</keyword>
<evidence type="ECO:0000313" key="1">
    <source>
        <dbReference type="EMBL" id="MDT0261544.1"/>
    </source>
</evidence>
<organism evidence="1 2">
    <name type="scientific">Jatrophihabitans lederbergiae</name>
    <dbReference type="NCBI Taxonomy" id="3075547"/>
    <lineage>
        <taxon>Bacteria</taxon>
        <taxon>Bacillati</taxon>
        <taxon>Actinomycetota</taxon>
        <taxon>Actinomycetes</taxon>
        <taxon>Jatrophihabitantales</taxon>
        <taxon>Jatrophihabitantaceae</taxon>
        <taxon>Jatrophihabitans</taxon>
    </lineage>
</organism>
<proteinExistence type="predicted"/>
<protein>
    <submittedName>
        <fullName evidence="1">EscU/YscU/HrcU family type III secretion system export apparatus switch protein</fullName>
    </submittedName>
</protein>
<dbReference type="InterPro" id="IPR006135">
    <property type="entry name" value="T3SS_substrate_exporter"/>
</dbReference>
<dbReference type="SUPFAM" id="SSF160544">
    <property type="entry name" value="EscU C-terminal domain-like"/>
    <property type="match status" value="1"/>
</dbReference>
<dbReference type="EMBL" id="JAVREH010000008">
    <property type="protein sequence ID" value="MDT0261544.1"/>
    <property type="molecule type" value="Genomic_DNA"/>
</dbReference>
<dbReference type="Proteomes" id="UP001183176">
    <property type="component" value="Unassembled WGS sequence"/>
</dbReference>